<name>A7VPI2_9FIRM</name>
<evidence type="ECO:0000313" key="2">
    <source>
        <dbReference type="Proteomes" id="UP000003490"/>
    </source>
</evidence>
<gene>
    <name evidence="1" type="ORF">CLOLEP_00458</name>
</gene>
<evidence type="ECO:0000313" key="1">
    <source>
        <dbReference type="EMBL" id="EDO62644.1"/>
    </source>
</evidence>
<comment type="caution">
    <text evidence="1">The sequence shown here is derived from an EMBL/GenBank/DDBJ whole genome shotgun (WGS) entry which is preliminary data.</text>
</comment>
<dbReference type="Proteomes" id="UP000003490">
    <property type="component" value="Unassembled WGS sequence"/>
</dbReference>
<reference evidence="1 2" key="2">
    <citation type="submission" date="2007-08" db="EMBL/GenBank/DDBJ databases">
        <authorList>
            <person name="Fulton L."/>
            <person name="Clifton S."/>
            <person name="Fulton B."/>
            <person name="Xu J."/>
            <person name="Minx P."/>
            <person name="Pepin K.H."/>
            <person name="Johnson M."/>
            <person name="Thiruvilangam P."/>
            <person name="Bhonagiri V."/>
            <person name="Nash W.E."/>
            <person name="Wang C."/>
            <person name="Mardis E.R."/>
            <person name="Wilson R.K."/>
        </authorList>
    </citation>
    <scope>NUCLEOTIDE SEQUENCE [LARGE SCALE GENOMIC DNA]</scope>
    <source>
        <strain evidence="1 2">DSM 753</strain>
    </source>
</reference>
<sequence length="50" mass="6306">MYFYYKPENICKEYLFHSTFMYVFHQLKSFPLKRKDKTSERFLEKSVQTQ</sequence>
<accession>A7VPI2</accession>
<protein>
    <submittedName>
        <fullName evidence="1">Uncharacterized protein</fullName>
    </submittedName>
</protein>
<dbReference type="AlphaFoldDB" id="A7VPI2"/>
<dbReference type="EMBL" id="ABCB02000013">
    <property type="protein sequence ID" value="EDO62644.1"/>
    <property type="molecule type" value="Genomic_DNA"/>
</dbReference>
<reference evidence="1 2" key="1">
    <citation type="submission" date="2007-08" db="EMBL/GenBank/DDBJ databases">
        <title>Draft genome sequence of Clostridium leptum (DSM 753).</title>
        <authorList>
            <person name="Sudarsanam P."/>
            <person name="Ley R."/>
            <person name="Guruge J."/>
            <person name="Turnbaugh P.J."/>
            <person name="Mahowald M."/>
            <person name="Liep D."/>
            <person name="Gordon J."/>
        </authorList>
    </citation>
    <scope>NUCLEOTIDE SEQUENCE [LARGE SCALE GENOMIC DNA]</scope>
    <source>
        <strain evidence="1 2">DSM 753</strain>
    </source>
</reference>
<proteinExistence type="predicted"/>
<organism evidence="1 2">
    <name type="scientific">[Clostridium] leptum DSM 753</name>
    <dbReference type="NCBI Taxonomy" id="428125"/>
    <lineage>
        <taxon>Bacteria</taxon>
        <taxon>Bacillati</taxon>
        <taxon>Bacillota</taxon>
        <taxon>Clostridia</taxon>
        <taxon>Eubacteriales</taxon>
        <taxon>Oscillospiraceae</taxon>
        <taxon>Oscillospiraceae incertae sedis</taxon>
    </lineage>
</organism>
<dbReference type="HOGENOM" id="CLU_3116363_0_0_9"/>